<organism evidence="4 5">
    <name type="scientific">Pseudescherichia vulneris NBRC 102420</name>
    <dbReference type="NCBI Taxonomy" id="1115515"/>
    <lineage>
        <taxon>Bacteria</taxon>
        <taxon>Pseudomonadati</taxon>
        <taxon>Pseudomonadota</taxon>
        <taxon>Gammaproteobacteria</taxon>
        <taxon>Enterobacterales</taxon>
        <taxon>Enterobacteriaceae</taxon>
        <taxon>Pseudescherichia</taxon>
    </lineage>
</organism>
<feature type="domain" description="BON" evidence="3">
    <location>
        <begin position="124"/>
        <end position="191"/>
    </location>
</feature>
<keyword evidence="5" id="KW-1185">Reference proteome</keyword>
<dbReference type="SMART" id="SM00749">
    <property type="entry name" value="BON"/>
    <property type="match status" value="2"/>
</dbReference>
<dbReference type="InterPro" id="IPR014004">
    <property type="entry name" value="Transpt-assoc_nodulatn_dom_bac"/>
</dbReference>
<name>A0A090V0N8_PSEVU</name>
<sequence>MKAFSPLAVILSALLLQGCVAAAVVGSAAVGTKAATDPRTVGTQVDDGTLELRVNSALGKDEQIKKSARINVTAYQGKVLLVGQAPDPELASRAKQIAMGVDGATEVYNEIRQGQPISLGTASSDTWITTKVRSQLLGSDQVKSSNVKVTTENGEVFLLGLVTEREARAAADTASRVSGVKHVTTAFTFIK</sequence>
<reference evidence="4 5" key="1">
    <citation type="submission" date="2014-09" db="EMBL/GenBank/DDBJ databases">
        <title>Whole genome shotgun sequence of Escherichia vulneris NBRC 102420.</title>
        <authorList>
            <person name="Yoshida Y."/>
            <person name="Hosoyama A."/>
            <person name="Tsuchikane K."/>
            <person name="Ohji S."/>
            <person name="Ichikawa N."/>
            <person name="Kimura A."/>
            <person name="Yamazoe A."/>
            <person name="Ezaki T."/>
            <person name="Fujita N."/>
        </authorList>
    </citation>
    <scope>NUCLEOTIDE SEQUENCE [LARGE SCALE GENOMIC DNA]</scope>
    <source>
        <strain evidence="4 5">NBRC 102420</strain>
    </source>
</reference>
<dbReference type="RefSeq" id="WP_042390188.1">
    <property type="nucleotide sequence ID" value="NZ_BBMZ01000008.1"/>
</dbReference>
<proteinExistence type="predicted"/>
<evidence type="ECO:0000313" key="4">
    <source>
        <dbReference type="EMBL" id="GAL57668.1"/>
    </source>
</evidence>
<dbReference type="STRING" id="1115515.EV102420_08_01310"/>
<dbReference type="OrthoDB" id="9783990at2"/>
<evidence type="ECO:0000313" key="5">
    <source>
        <dbReference type="Proteomes" id="UP000029462"/>
    </source>
</evidence>
<dbReference type="Gene3D" id="3.30.1340.30">
    <property type="match status" value="1"/>
</dbReference>
<dbReference type="InterPro" id="IPR051686">
    <property type="entry name" value="Lipoprotein_DolP"/>
</dbReference>
<protein>
    <recommendedName>
        <fullName evidence="3">BON domain-containing protein</fullName>
    </recommendedName>
</protein>
<evidence type="ECO:0000256" key="2">
    <source>
        <dbReference type="SAM" id="SignalP"/>
    </source>
</evidence>
<keyword evidence="1 2" id="KW-0732">Signal</keyword>
<dbReference type="EMBL" id="BBMZ01000008">
    <property type="protein sequence ID" value="GAL57668.1"/>
    <property type="molecule type" value="Genomic_DNA"/>
</dbReference>
<dbReference type="PANTHER" id="PTHR34606:SF4">
    <property type="entry name" value="OUTER MEMBRANE LIPOPROTEIN DOLP"/>
    <property type="match status" value="1"/>
</dbReference>
<comment type="caution">
    <text evidence="4">The sequence shown here is derived from an EMBL/GenBank/DDBJ whole genome shotgun (WGS) entry which is preliminary data.</text>
</comment>
<dbReference type="Proteomes" id="UP000029462">
    <property type="component" value="Unassembled WGS sequence"/>
</dbReference>
<dbReference type="PROSITE" id="PS50914">
    <property type="entry name" value="BON"/>
    <property type="match status" value="2"/>
</dbReference>
<evidence type="ECO:0000256" key="1">
    <source>
        <dbReference type="ARBA" id="ARBA00022729"/>
    </source>
</evidence>
<feature type="domain" description="BON" evidence="3">
    <location>
        <begin position="46"/>
        <end position="115"/>
    </location>
</feature>
<feature type="chain" id="PRO_5001864802" description="BON domain-containing protein" evidence="2">
    <location>
        <begin position="23"/>
        <end position="191"/>
    </location>
</feature>
<feature type="signal peptide" evidence="2">
    <location>
        <begin position="1"/>
        <end position="22"/>
    </location>
</feature>
<dbReference type="PANTHER" id="PTHR34606">
    <property type="entry name" value="BON DOMAIN-CONTAINING PROTEIN"/>
    <property type="match status" value="1"/>
</dbReference>
<dbReference type="Pfam" id="PF04972">
    <property type="entry name" value="BON"/>
    <property type="match status" value="2"/>
</dbReference>
<dbReference type="AlphaFoldDB" id="A0A090V0N8"/>
<dbReference type="InterPro" id="IPR007055">
    <property type="entry name" value="BON_dom"/>
</dbReference>
<dbReference type="NCBIfam" id="NF008247">
    <property type="entry name" value="PRK11023.1"/>
    <property type="match status" value="1"/>
</dbReference>
<evidence type="ECO:0000259" key="3">
    <source>
        <dbReference type="PROSITE" id="PS50914"/>
    </source>
</evidence>
<dbReference type="PROSITE" id="PS51257">
    <property type="entry name" value="PROKAR_LIPOPROTEIN"/>
    <property type="match status" value="1"/>
</dbReference>
<dbReference type="eggNOG" id="COG2823">
    <property type="taxonomic scope" value="Bacteria"/>
</dbReference>
<gene>
    <name evidence="4" type="primary">yraP</name>
    <name evidence="4" type="ORF">EV102420_08_01310</name>
</gene>
<accession>A0A090V0N8</accession>